<dbReference type="Gene3D" id="3.40.630.30">
    <property type="match status" value="1"/>
</dbReference>
<evidence type="ECO:0000313" key="2">
    <source>
        <dbReference type="EMBL" id="VAW89737.1"/>
    </source>
</evidence>
<dbReference type="InterPro" id="IPR038740">
    <property type="entry name" value="BioF2-like_GNAT_dom"/>
</dbReference>
<dbReference type="SUPFAM" id="SSF55729">
    <property type="entry name" value="Acyl-CoA N-acyltransferases (Nat)"/>
    <property type="match status" value="1"/>
</dbReference>
<protein>
    <recommendedName>
        <fullName evidence="1">BioF2-like acetyltransferase domain-containing protein</fullName>
    </recommendedName>
</protein>
<sequence length="364" mass="42911">MTNIIIHEWNEDQFRNSQQEWNKLLHHSTSDPLFMSWEWQHTWWQAFSEPNMQLKLLAATNSAGELVGLAPLYLSKARSKKIIITRRLQFIGNCWRGKATMRTELLDFMTNTSCSKDVINAFFQYINKLCHWDELILSDLKKDSDTYKLLIKETLLAKCHYRHTEEYASFHIETTEGFADYLKQLGKNTRLRLFNRRKNLEKLGNVVFTVNQNDNIKRKFELLNQLHAKRWGNPVFTGVRLQFNETLAKLMAEKDALSFSTITFDDKPVSIQYNYVINNHKYNIQAGFDEDFHKKIALGYLHFGYEIEYACDNTITSYDLLAGEGKNTSYKAHLTKRSVRIINLQIIRNPVVKVLYKLHDYFNR</sequence>
<evidence type="ECO:0000259" key="1">
    <source>
        <dbReference type="Pfam" id="PF13480"/>
    </source>
</evidence>
<organism evidence="2">
    <name type="scientific">hydrothermal vent metagenome</name>
    <dbReference type="NCBI Taxonomy" id="652676"/>
    <lineage>
        <taxon>unclassified sequences</taxon>
        <taxon>metagenomes</taxon>
        <taxon>ecological metagenomes</taxon>
    </lineage>
</organism>
<dbReference type="InterPro" id="IPR016181">
    <property type="entry name" value="Acyl_CoA_acyltransferase"/>
</dbReference>
<dbReference type="EMBL" id="UOFQ01000151">
    <property type="protein sequence ID" value="VAW89737.1"/>
    <property type="molecule type" value="Genomic_DNA"/>
</dbReference>
<dbReference type="AlphaFoldDB" id="A0A3B0ZQX0"/>
<reference evidence="2" key="1">
    <citation type="submission" date="2018-06" db="EMBL/GenBank/DDBJ databases">
        <authorList>
            <person name="Zhirakovskaya E."/>
        </authorList>
    </citation>
    <scope>NUCLEOTIDE SEQUENCE</scope>
</reference>
<gene>
    <name evidence="2" type="ORF">MNBD_GAMMA17-2079</name>
</gene>
<feature type="domain" description="BioF2-like acetyltransferase" evidence="1">
    <location>
        <begin position="188"/>
        <end position="331"/>
    </location>
</feature>
<proteinExistence type="predicted"/>
<name>A0A3B0ZQX0_9ZZZZ</name>
<accession>A0A3B0ZQX0</accession>
<dbReference type="Pfam" id="PF13480">
    <property type="entry name" value="Acetyltransf_6"/>
    <property type="match status" value="1"/>
</dbReference>